<comment type="similarity">
    <text evidence="1">Belongs to the CapA family.</text>
</comment>
<dbReference type="SMART" id="SM00854">
    <property type="entry name" value="PGA_cap"/>
    <property type="match status" value="1"/>
</dbReference>
<accession>A0A2P6MI57</accession>
<dbReference type="PANTHER" id="PTHR33393:SF13">
    <property type="entry name" value="PGA BIOSYNTHESIS PROTEIN CAPA"/>
    <property type="match status" value="1"/>
</dbReference>
<protein>
    <recommendedName>
        <fullName evidence="2">Capsule synthesis protein CapA domain-containing protein</fullName>
    </recommendedName>
</protein>
<evidence type="ECO:0000313" key="3">
    <source>
        <dbReference type="EMBL" id="PRO65975.1"/>
    </source>
</evidence>
<keyword evidence="4" id="KW-1185">Reference proteome</keyword>
<evidence type="ECO:0000313" key="4">
    <source>
        <dbReference type="Proteomes" id="UP000243650"/>
    </source>
</evidence>
<evidence type="ECO:0000256" key="1">
    <source>
        <dbReference type="ARBA" id="ARBA00005662"/>
    </source>
</evidence>
<gene>
    <name evidence="3" type="ORF">C6I21_06635</name>
</gene>
<dbReference type="Gene3D" id="3.60.21.10">
    <property type="match status" value="1"/>
</dbReference>
<dbReference type="OrthoDB" id="9810906at2"/>
<dbReference type="Pfam" id="PF09587">
    <property type="entry name" value="PGA_cap"/>
    <property type="match status" value="1"/>
</dbReference>
<dbReference type="SUPFAM" id="SSF56300">
    <property type="entry name" value="Metallo-dependent phosphatases"/>
    <property type="match status" value="1"/>
</dbReference>
<dbReference type="Proteomes" id="UP000243650">
    <property type="component" value="Unassembled WGS sequence"/>
</dbReference>
<organism evidence="3 4">
    <name type="scientific">Alkalicoccus urumqiensis</name>
    <name type="common">Bacillus urumqiensis</name>
    <dbReference type="NCBI Taxonomy" id="1548213"/>
    <lineage>
        <taxon>Bacteria</taxon>
        <taxon>Bacillati</taxon>
        <taxon>Bacillota</taxon>
        <taxon>Bacilli</taxon>
        <taxon>Bacillales</taxon>
        <taxon>Bacillaceae</taxon>
        <taxon>Alkalicoccus</taxon>
    </lineage>
</organism>
<dbReference type="InterPro" id="IPR029052">
    <property type="entry name" value="Metallo-depent_PP-like"/>
</dbReference>
<dbReference type="InterPro" id="IPR052169">
    <property type="entry name" value="CW_Biosynth-Accessory"/>
</dbReference>
<dbReference type="CDD" id="cd07381">
    <property type="entry name" value="MPP_CapA"/>
    <property type="match status" value="1"/>
</dbReference>
<dbReference type="EMBL" id="PVNS01000005">
    <property type="protein sequence ID" value="PRO65975.1"/>
    <property type="molecule type" value="Genomic_DNA"/>
</dbReference>
<feature type="domain" description="Capsule synthesis protein CapA" evidence="2">
    <location>
        <begin position="60"/>
        <end position="337"/>
    </location>
</feature>
<evidence type="ECO:0000259" key="2">
    <source>
        <dbReference type="SMART" id="SM00854"/>
    </source>
</evidence>
<dbReference type="InterPro" id="IPR019079">
    <property type="entry name" value="Capsule_synth_CapA"/>
</dbReference>
<comment type="caution">
    <text evidence="3">The sequence shown here is derived from an EMBL/GenBank/DDBJ whole genome shotgun (WGS) entry which is preliminary data.</text>
</comment>
<dbReference type="RefSeq" id="WP_105958659.1">
    <property type="nucleotide sequence ID" value="NZ_PVNS01000005.1"/>
</dbReference>
<dbReference type="AlphaFoldDB" id="A0A2P6MI57"/>
<sequence>MEKNLSFQERMKLFQLRHKRHALRDSVIVLAVLLVPLFGYSWFVFGEEPEETRPDNVEYRISMVGDMMMGRHVRDAVDQSGEPVDRVFRYINPFFEQSDYVTGNFESPILDDQDPEVEEEMDDAELENKDIHLYARPDAVGALENAGFDSVSVANNHALDFGDLSLQGTLDAFRDSDVEILGIGDALNLDEEEVENGAIDATRVSTFEAEDGTRFGILGFTDVFVQGFSASDYVGGVFTREYIGLTLLRERLQEAKLPEEEGGDGVDIMMVHVHWGDEYQVGYNEEQEELAQYMANYGADVIIGHHSHVLEPVTITEGVDGNRAIVMNSLGNFVFDQGWTRTKESVIAQLDFLDDGGRELSFVPMRINETMPRETAGPMKSYYDFRIYRTLRKELDSDLWRVEDGRLKIDLDAAGVFDEQGGQEES</sequence>
<dbReference type="PANTHER" id="PTHR33393">
    <property type="entry name" value="POLYGLUTAMINE SYNTHESIS ACCESSORY PROTEIN RV0574C-RELATED"/>
    <property type="match status" value="1"/>
</dbReference>
<proteinExistence type="inferred from homology"/>
<reference evidence="3 4" key="1">
    <citation type="submission" date="2018-03" db="EMBL/GenBank/DDBJ databases">
        <title>Bacillus urumqiensis sp. nov., a moderately haloalkaliphilic bacterium isolated from a salt lake.</title>
        <authorList>
            <person name="Zhao B."/>
            <person name="Liao Z."/>
        </authorList>
    </citation>
    <scope>NUCLEOTIDE SEQUENCE [LARGE SCALE GENOMIC DNA]</scope>
    <source>
        <strain evidence="3 4">BZ-SZ-XJ18</strain>
    </source>
</reference>
<name>A0A2P6MI57_ALKUR</name>